<protein>
    <submittedName>
        <fullName evidence="1">Uncharacterized protein</fullName>
    </submittedName>
</protein>
<reference evidence="1 2" key="1">
    <citation type="journal article" date="2004" name="Proc. Natl. Acad. Sci. U.S.A.">
        <title>Comparison of the genome of the oral pathogen Treponema denticola with other spirochete genomes.</title>
        <authorList>
            <person name="Seshadri R."/>
            <person name="Myers G.S."/>
            <person name="Tettelin H."/>
            <person name="Eisen J.A."/>
            <person name="Heidelberg J.F."/>
            <person name="Dodson R.J."/>
            <person name="Davidsen T.M."/>
            <person name="DeBoy R.T."/>
            <person name="Fouts D.E."/>
            <person name="Haft D.H."/>
            <person name="Selengut J."/>
            <person name="Ren Q."/>
            <person name="Brinkac L.M."/>
            <person name="Madupu R."/>
            <person name="Kolonay J."/>
            <person name="Durkin S.A."/>
            <person name="Daugherty S.C."/>
            <person name="Shetty J."/>
            <person name="Shvartsbeyn A."/>
            <person name="Gebregeorgis E."/>
            <person name="Geer K."/>
            <person name="Tsegaye G."/>
            <person name="Malek J."/>
            <person name="Ayodeji B."/>
            <person name="Shatsman S."/>
            <person name="McLeod M.P."/>
            <person name="Smajs D."/>
            <person name="Howell J.K."/>
            <person name="Pal S."/>
            <person name="Amin A."/>
            <person name="Vashisth P."/>
            <person name="McNeill T.Z."/>
            <person name="Xiang Q."/>
            <person name="Sodergren E."/>
            <person name="Baca E."/>
            <person name="Weinstock G.M."/>
            <person name="Norris S.J."/>
            <person name="Fraser C.M."/>
            <person name="Paulsen I.T."/>
        </authorList>
    </citation>
    <scope>NUCLEOTIDE SEQUENCE [LARGE SCALE GENOMIC DNA]</scope>
    <source>
        <strain evidence="2">ATCC 35405 / DSM 14222 / CIP 103919 / JCM 8153 / KCTC 15104</strain>
    </source>
</reference>
<dbReference type="EMBL" id="AE017226">
    <property type="protein sequence ID" value="AAS11203.1"/>
    <property type="molecule type" value="Genomic_DNA"/>
</dbReference>
<dbReference type="Proteomes" id="UP000008212">
    <property type="component" value="Chromosome"/>
</dbReference>
<dbReference type="HOGENOM" id="CLU_3105027_0_0_12"/>
<organism evidence="1 2">
    <name type="scientific">Treponema denticola (strain ATCC 35405 / DSM 14222 / CIP 103919 / JCM 8153 / KCTC 15104)</name>
    <dbReference type="NCBI Taxonomy" id="243275"/>
    <lineage>
        <taxon>Bacteria</taxon>
        <taxon>Pseudomonadati</taxon>
        <taxon>Spirochaetota</taxon>
        <taxon>Spirochaetia</taxon>
        <taxon>Spirochaetales</taxon>
        <taxon>Treponemataceae</taxon>
        <taxon>Treponema</taxon>
    </lineage>
</organism>
<sequence length="51" mass="6118">MIEIKLSSLKNSSGIKCFYSSYLIPLEKNVLLFFIKNKRFDNKIYLFVRRV</sequence>
<proteinExistence type="predicted"/>
<keyword evidence="2" id="KW-1185">Reference proteome</keyword>
<accession>Q73PT6</accession>
<dbReference type="PaxDb" id="243275-TDE_0710"/>
<evidence type="ECO:0000313" key="2">
    <source>
        <dbReference type="Proteomes" id="UP000008212"/>
    </source>
</evidence>
<name>Q73PT6_TREDE</name>
<gene>
    <name evidence="1" type="ordered locus">TDE_0710</name>
</gene>
<evidence type="ECO:0000313" key="1">
    <source>
        <dbReference type="EMBL" id="AAS11203.1"/>
    </source>
</evidence>
<dbReference type="AlphaFoldDB" id="Q73PT6"/>
<dbReference type="KEGG" id="tde:TDE_0710"/>